<dbReference type="InterPro" id="IPR029050">
    <property type="entry name" value="Immunoprotect_excell_Ig-like"/>
</dbReference>
<evidence type="ECO:0000256" key="1">
    <source>
        <dbReference type="ARBA" id="ARBA00022729"/>
    </source>
</evidence>
<dbReference type="RefSeq" id="WP_195080478.1">
    <property type="nucleotide sequence ID" value="NZ_JAYESH010000020.1"/>
</dbReference>
<sequence>MVQQPPPQPYGQNPPPYPYPPQPPKKRRVWPWILIGALILLCGGCFGIVSIAGNDTKDSASSTGNQAAAPGGPAGRANSDAAPLGTEVRDGKFGFVVTGVEAGLPSVGTNPYLKKDAQGKFVLVRVTVSNTGNKPQTYFGQNQKLIDVQGRQFTNDTTAELSVNDSGVIGAEINPGNKLNVVLVFDVPPDAEPAQIEFHDSAFSGGTKASLR</sequence>
<organism evidence="5 6">
    <name type="scientific">Nocardia implantans</name>
    <dbReference type="NCBI Taxonomy" id="3108168"/>
    <lineage>
        <taxon>Bacteria</taxon>
        <taxon>Bacillati</taxon>
        <taxon>Actinomycetota</taxon>
        <taxon>Actinomycetes</taxon>
        <taxon>Mycobacteriales</taxon>
        <taxon>Nocardiaceae</taxon>
        <taxon>Nocardia</taxon>
    </lineage>
</organism>
<dbReference type="InterPro" id="IPR029051">
    <property type="entry name" value="DUF4352"/>
</dbReference>
<accession>A0ABU6AVT5</accession>
<evidence type="ECO:0000313" key="6">
    <source>
        <dbReference type="Proteomes" id="UP001348098"/>
    </source>
</evidence>
<evidence type="ECO:0000259" key="4">
    <source>
        <dbReference type="Pfam" id="PF11611"/>
    </source>
</evidence>
<name>A0ABU6AVT5_9NOCA</name>
<dbReference type="Gene3D" id="2.60.40.1240">
    <property type="match status" value="1"/>
</dbReference>
<keyword evidence="3" id="KW-0812">Transmembrane</keyword>
<protein>
    <submittedName>
        <fullName evidence="5">DUF4352 domain-containing protein</fullName>
    </submittedName>
</protein>
<feature type="transmembrane region" description="Helical" evidence="3">
    <location>
        <begin position="29"/>
        <end position="52"/>
    </location>
</feature>
<gene>
    <name evidence="5" type="ORF">U3653_16390</name>
</gene>
<dbReference type="EMBL" id="JAYKYQ010000006">
    <property type="protein sequence ID" value="MEB3511608.1"/>
    <property type="molecule type" value="Genomic_DNA"/>
</dbReference>
<dbReference type="Proteomes" id="UP001348098">
    <property type="component" value="Unassembled WGS sequence"/>
</dbReference>
<feature type="region of interest" description="Disordered" evidence="2">
    <location>
        <begin position="57"/>
        <end position="84"/>
    </location>
</feature>
<comment type="caution">
    <text evidence="5">The sequence shown here is derived from an EMBL/GenBank/DDBJ whole genome shotgun (WGS) entry which is preliminary data.</text>
</comment>
<keyword evidence="3" id="KW-1133">Transmembrane helix</keyword>
<evidence type="ECO:0000313" key="5">
    <source>
        <dbReference type="EMBL" id="MEB3511608.1"/>
    </source>
</evidence>
<evidence type="ECO:0000256" key="2">
    <source>
        <dbReference type="SAM" id="MobiDB-lite"/>
    </source>
</evidence>
<reference evidence="5 6" key="1">
    <citation type="submission" date="2023-12" db="EMBL/GenBank/DDBJ databases">
        <title>novel species in genus Nocarida.</title>
        <authorList>
            <person name="Li Z."/>
        </authorList>
    </citation>
    <scope>NUCLEOTIDE SEQUENCE [LARGE SCALE GENOMIC DNA]</scope>
    <source>
        <strain evidence="5 6">CDC186</strain>
    </source>
</reference>
<feature type="domain" description="DUF4352" evidence="4">
    <location>
        <begin position="84"/>
        <end position="206"/>
    </location>
</feature>
<proteinExistence type="predicted"/>
<feature type="region of interest" description="Disordered" evidence="2">
    <location>
        <begin position="1"/>
        <end position="22"/>
    </location>
</feature>
<feature type="compositionally biased region" description="Low complexity" evidence="2">
    <location>
        <begin position="67"/>
        <end position="77"/>
    </location>
</feature>
<evidence type="ECO:0000256" key="3">
    <source>
        <dbReference type="SAM" id="Phobius"/>
    </source>
</evidence>
<keyword evidence="1" id="KW-0732">Signal</keyword>
<dbReference type="Pfam" id="PF11611">
    <property type="entry name" value="DUF4352"/>
    <property type="match status" value="1"/>
</dbReference>
<keyword evidence="6" id="KW-1185">Reference proteome</keyword>
<keyword evidence="3" id="KW-0472">Membrane</keyword>